<feature type="transmembrane region" description="Helical" evidence="1">
    <location>
        <begin position="12"/>
        <end position="33"/>
    </location>
</feature>
<dbReference type="Pfam" id="PF07963">
    <property type="entry name" value="N_methyl"/>
    <property type="match status" value="1"/>
</dbReference>
<dbReference type="AlphaFoldDB" id="A0A0G1JA53"/>
<protein>
    <submittedName>
        <fullName evidence="2">Uncharacterized protein</fullName>
    </submittedName>
</protein>
<dbReference type="EMBL" id="LCJB01000086">
    <property type="protein sequence ID" value="KKT68140.1"/>
    <property type="molecule type" value="Genomic_DNA"/>
</dbReference>
<reference evidence="2 3" key="1">
    <citation type="journal article" date="2015" name="Nature">
        <title>rRNA introns, odd ribosomes, and small enigmatic genomes across a large radiation of phyla.</title>
        <authorList>
            <person name="Brown C.T."/>
            <person name="Hug L.A."/>
            <person name="Thomas B.C."/>
            <person name="Sharon I."/>
            <person name="Castelle C.J."/>
            <person name="Singh A."/>
            <person name="Wilkins M.J."/>
            <person name="Williams K.H."/>
            <person name="Banfield J.F."/>
        </authorList>
    </citation>
    <scope>NUCLEOTIDE SEQUENCE [LARGE SCALE GENOMIC DNA]</scope>
</reference>
<comment type="caution">
    <text evidence="2">The sequence shown here is derived from an EMBL/GenBank/DDBJ whole genome shotgun (WGS) entry which is preliminary data.</text>
</comment>
<dbReference type="NCBIfam" id="TIGR02532">
    <property type="entry name" value="IV_pilin_GFxxxE"/>
    <property type="match status" value="1"/>
</dbReference>
<evidence type="ECO:0000256" key="1">
    <source>
        <dbReference type="SAM" id="Phobius"/>
    </source>
</evidence>
<gene>
    <name evidence="2" type="ORF">UW63_C0086G0006</name>
</gene>
<name>A0A0G1JA53_9BACT</name>
<sequence length="163" mass="17795">MKKAAGFTLLEIIIVIGLLSVVFFIGFSMVTSVQKTLTRQSAKTFEQILRAASERARQGDAGTAWGVYIPYNEVSRRTNQAVVFSGSSYVTRDPSLDIVYPVSSYLIFTSFKNNPASDGNDHEVVFDYLTGQMAAAGSLTLTFFEESLLISFSITGLPVSDPL</sequence>
<evidence type="ECO:0000313" key="2">
    <source>
        <dbReference type="EMBL" id="KKT68140.1"/>
    </source>
</evidence>
<evidence type="ECO:0000313" key="3">
    <source>
        <dbReference type="Proteomes" id="UP000034154"/>
    </source>
</evidence>
<organism evidence="2 3">
    <name type="scientific">Candidatus Uhrbacteria bacterium GW2011_GWF2_44_350</name>
    <dbReference type="NCBI Taxonomy" id="1619000"/>
    <lineage>
        <taxon>Bacteria</taxon>
        <taxon>Candidatus Uhriibacteriota</taxon>
    </lineage>
</organism>
<keyword evidence="1" id="KW-0812">Transmembrane</keyword>
<keyword evidence="1" id="KW-1133">Transmembrane helix</keyword>
<dbReference type="SUPFAM" id="SSF54523">
    <property type="entry name" value="Pili subunits"/>
    <property type="match status" value="1"/>
</dbReference>
<dbReference type="InterPro" id="IPR012902">
    <property type="entry name" value="N_methyl_site"/>
</dbReference>
<keyword evidence="1" id="KW-0472">Membrane</keyword>
<dbReference type="Proteomes" id="UP000034154">
    <property type="component" value="Unassembled WGS sequence"/>
</dbReference>
<proteinExistence type="predicted"/>
<accession>A0A0G1JA53</accession>
<dbReference type="InterPro" id="IPR045584">
    <property type="entry name" value="Pilin-like"/>
</dbReference>